<organism evidence="2 3">
    <name type="scientific">Enterocloster lavalensis</name>
    <dbReference type="NCBI Taxonomy" id="460384"/>
    <lineage>
        <taxon>Bacteria</taxon>
        <taxon>Bacillati</taxon>
        <taxon>Bacillota</taxon>
        <taxon>Clostridia</taxon>
        <taxon>Lachnospirales</taxon>
        <taxon>Lachnospiraceae</taxon>
        <taxon>Enterocloster</taxon>
    </lineage>
</organism>
<dbReference type="GO" id="GO:0016812">
    <property type="term" value="F:hydrolase activity, acting on carbon-nitrogen (but not peptide) bonds, in cyclic amides"/>
    <property type="evidence" value="ECO:0007669"/>
    <property type="project" value="TreeGrafter"/>
</dbReference>
<dbReference type="GeneID" id="93278806"/>
<gene>
    <name evidence="2" type="ORF">SAMN05216313_112112</name>
</gene>
<sequence length="538" mass="58268">MNYDVLIRGGLIVDGSGKPGYQGDVAVRDGKIAYAGPSGKIDGQDNARVIPAEGLVVCPGLIDAHCHTDMYAKDCPDAEGKIMQGVTTDVCGLCGDSPAPIGQDNLEEYVKRKEYRLPDASPIRPCSFAEYRDWMNRSGNTTNMALFVGNANLRVDAVGYGNRAASPGELDRMKGMLRESMEAGAYGLSTGLTYVPSMFASREELTALSRVIAPFGGIYNSHMRDEADRVQESIQEVIAIARDSGCRGHISHLKASGAANHGKSEMCLELIHRAVDQGVDITFDVYPYTAGSCGLRTLLPPEILELGLEDDYEAMKNPQILGRIRGRLGEADWDNMLKNFGSGNIVVSAAGGNMRYEGKSIREIGESLGVDDAEAVIKVLGDTGANAGIVYHALCEGDLRRFMKDPLCTIGTDAFARSYTGSTAAGKPHPRNYGGFARMIRKYLLDERLLPLEAGIRKMTSLPAEHFGIAGRGLLKSGYEADVMIFDPEKIRETGTFERPAVQPEGIVWVFISGEAAVERGVFRPVRRGRVLGSPVFR</sequence>
<dbReference type="InterPro" id="IPR032466">
    <property type="entry name" value="Metal_Hydrolase"/>
</dbReference>
<keyword evidence="3" id="KW-1185">Reference proteome</keyword>
<dbReference type="STRING" id="460384.SAMN05216313_112112"/>
<dbReference type="GO" id="GO:0005829">
    <property type="term" value="C:cytosol"/>
    <property type="evidence" value="ECO:0007669"/>
    <property type="project" value="TreeGrafter"/>
</dbReference>
<dbReference type="GO" id="GO:0016811">
    <property type="term" value="F:hydrolase activity, acting on carbon-nitrogen (but not peptide) bonds, in linear amides"/>
    <property type="evidence" value="ECO:0007669"/>
    <property type="project" value="InterPro"/>
</dbReference>
<dbReference type="Proteomes" id="UP000198508">
    <property type="component" value="Unassembled WGS sequence"/>
</dbReference>
<dbReference type="SUPFAM" id="SSF51338">
    <property type="entry name" value="Composite domain of metallo-dependent hydrolases"/>
    <property type="match status" value="1"/>
</dbReference>
<dbReference type="RefSeq" id="WP_092364384.1">
    <property type="nucleotide sequence ID" value="NZ_DAINWJ010000010.1"/>
</dbReference>
<dbReference type="PANTHER" id="PTHR11647">
    <property type="entry name" value="HYDRANTOINASE/DIHYDROPYRIMIDINASE FAMILY MEMBER"/>
    <property type="match status" value="1"/>
</dbReference>
<evidence type="ECO:0000313" key="2">
    <source>
        <dbReference type="EMBL" id="SET72593.1"/>
    </source>
</evidence>
<evidence type="ECO:0000259" key="1">
    <source>
        <dbReference type="Pfam" id="PF07969"/>
    </source>
</evidence>
<dbReference type="InterPro" id="IPR023100">
    <property type="entry name" value="D-aminoacylase_insert_dom_sf"/>
</dbReference>
<protein>
    <submittedName>
        <fullName evidence="2">N-acyl-D-amino-acid deacylase</fullName>
    </submittedName>
</protein>
<dbReference type="InterPro" id="IPR050378">
    <property type="entry name" value="Metallo-dep_Hydrolases_sf"/>
</dbReference>
<dbReference type="Gene3D" id="3.30.1490.130">
    <property type="entry name" value="D-aminoacylase. Domain 3"/>
    <property type="match status" value="1"/>
</dbReference>
<feature type="domain" description="Amidohydrolase 3" evidence="1">
    <location>
        <begin position="427"/>
        <end position="515"/>
    </location>
</feature>
<dbReference type="InterPro" id="IPR011059">
    <property type="entry name" value="Metal-dep_hydrolase_composite"/>
</dbReference>
<name>A0A1I0GQY4_9FIRM</name>
<dbReference type="CDD" id="cd01297">
    <property type="entry name" value="D-aminoacylase"/>
    <property type="match status" value="1"/>
</dbReference>
<dbReference type="EMBL" id="FOIM01000012">
    <property type="protein sequence ID" value="SET72593.1"/>
    <property type="molecule type" value="Genomic_DNA"/>
</dbReference>
<dbReference type="PANTHER" id="PTHR11647:SF1">
    <property type="entry name" value="COLLAPSIN RESPONSE MEDIATOR PROTEIN"/>
    <property type="match status" value="1"/>
</dbReference>
<dbReference type="AlphaFoldDB" id="A0A1I0GQY4"/>
<proteinExistence type="predicted"/>
<accession>A0A1I0GQY4</accession>
<dbReference type="Gene3D" id="2.30.40.10">
    <property type="entry name" value="Urease, subunit C, domain 1"/>
    <property type="match status" value="1"/>
</dbReference>
<evidence type="ECO:0000313" key="3">
    <source>
        <dbReference type="Proteomes" id="UP000198508"/>
    </source>
</evidence>
<dbReference type="Gene3D" id="3.20.20.140">
    <property type="entry name" value="Metal-dependent hydrolases"/>
    <property type="match status" value="1"/>
</dbReference>
<dbReference type="SUPFAM" id="SSF51556">
    <property type="entry name" value="Metallo-dependent hydrolases"/>
    <property type="match status" value="1"/>
</dbReference>
<dbReference type="Pfam" id="PF07969">
    <property type="entry name" value="Amidohydro_3"/>
    <property type="match status" value="1"/>
</dbReference>
<dbReference type="InterPro" id="IPR013108">
    <property type="entry name" value="Amidohydro_3"/>
</dbReference>
<reference evidence="3" key="1">
    <citation type="submission" date="2016-10" db="EMBL/GenBank/DDBJ databases">
        <authorList>
            <person name="Varghese N."/>
            <person name="Submissions S."/>
        </authorList>
    </citation>
    <scope>NUCLEOTIDE SEQUENCE [LARGE SCALE GENOMIC DNA]</scope>
    <source>
        <strain evidence="3">NLAE-zl-G277</strain>
    </source>
</reference>